<dbReference type="SMART" id="SM00465">
    <property type="entry name" value="GIYc"/>
    <property type="match status" value="1"/>
</dbReference>
<dbReference type="InterPro" id="IPR036390">
    <property type="entry name" value="WH_DNA-bd_sf"/>
</dbReference>
<evidence type="ECO:0000259" key="2">
    <source>
        <dbReference type="PROSITE" id="PS50164"/>
    </source>
</evidence>
<evidence type="ECO:0000313" key="4">
    <source>
        <dbReference type="Proteomes" id="UP000475928"/>
    </source>
</evidence>
<proteinExistence type="inferred from homology"/>
<dbReference type="InterPro" id="IPR050190">
    <property type="entry name" value="UPF0213_domain"/>
</dbReference>
<comment type="similarity">
    <text evidence="1">Belongs to the UPF0213 family.</text>
</comment>
<organism evidence="3 4">
    <name type="scientific">Pseudolactococcus insecticola</name>
    <dbReference type="NCBI Taxonomy" id="2709158"/>
    <lineage>
        <taxon>Bacteria</taxon>
        <taxon>Bacillati</taxon>
        <taxon>Bacillota</taxon>
        <taxon>Bacilli</taxon>
        <taxon>Lactobacillales</taxon>
        <taxon>Streptococcaceae</taxon>
        <taxon>Pseudolactococcus</taxon>
    </lineage>
</organism>
<dbReference type="EMBL" id="BLLH01000012">
    <property type="protein sequence ID" value="GFH41329.1"/>
    <property type="molecule type" value="Genomic_DNA"/>
</dbReference>
<name>A0A6A0B7B5_9LACT</name>
<feature type="domain" description="GIY-YIG" evidence="2">
    <location>
        <begin position="2"/>
        <end position="79"/>
    </location>
</feature>
<keyword evidence="4" id="KW-1185">Reference proteome</keyword>
<dbReference type="Gene3D" id="3.40.1440.10">
    <property type="entry name" value="GIY-YIG endonuclease"/>
    <property type="match status" value="1"/>
</dbReference>
<dbReference type="AlphaFoldDB" id="A0A6A0B7B5"/>
<dbReference type="InterPro" id="IPR000305">
    <property type="entry name" value="GIY-YIG_endonuc"/>
</dbReference>
<evidence type="ECO:0000313" key="3">
    <source>
        <dbReference type="EMBL" id="GFH41329.1"/>
    </source>
</evidence>
<comment type="caution">
    <text evidence="3">The sequence shown here is derived from an EMBL/GenBank/DDBJ whole genome shotgun (WGS) entry which is preliminary data.</text>
</comment>
<dbReference type="InterPro" id="IPR035901">
    <property type="entry name" value="GIY-YIG_endonuc_sf"/>
</dbReference>
<dbReference type="PANTHER" id="PTHR34477">
    <property type="entry name" value="UPF0213 PROTEIN YHBQ"/>
    <property type="match status" value="1"/>
</dbReference>
<reference evidence="3 4" key="1">
    <citation type="submission" date="2020-02" db="EMBL/GenBank/DDBJ databases">
        <title>Draft genome sequence of Lactococcus sp. Hs20B0-1.</title>
        <authorList>
            <person name="Noda S."/>
            <person name="Yuki M."/>
            <person name="Ohkuma M."/>
        </authorList>
    </citation>
    <scope>NUCLEOTIDE SEQUENCE [LARGE SCALE GENOMIC DNA]</scope>
    <source>
        <strain evidence="3 4">Hs20B0-1</strain>
    </source>
</reference>
<evidence type="ECO:0000256" key="1">
    <source>
        <dbReference type="ARBA" id="ARBA00007435"/>
    </source>
</evidence>
<dbReference type="RefSeq" id="WP_172357711.1">
    <property type="nucleotide sequence ID" value="NZ_BLLH01000012.1"/>
</dbReference>
<dbReference type="Proteomes" id="UP000475928">
    <property type="component" value="Unassembled WGS sequence"/>
</dbReference>
<dbReference type="PANTHER" id="PTHR34477:SF1">
    <property type="entry name" value="UPF0213 PROTEIN YHBQ"/>
    <property type="match status" value="1"/>
</dbReference>
<accession>A0A6A0B7B5</accession>
<dbReference type="PROSITE" id="PS50164">
    <property type="entry name" value="GIY_YIG"/>
    <property type="match status" value="1"/>
</dbReference>
<dbReference type="SUPFAM" id="SSF82771">
    <property type="entry name" value="GIY-YIG endonuclease"/>
    <property type="match status" value="1"/>
</dbReference>
<dbReference type="SUPFAM" id="SSF46785">
    <property type="entry name" value="Winged helix' DNA-binding domain"/>
    <property type="match status" value="1"/>
</dbReference>
<protein>
    <recommendedName>
        <fullName evidence="2">GIY-YIG domain-containing protein</fullName>
    </recommendedName>
</protein>
<dbReference type="Pfam" id="PF01541">
    <property type="entry name" value="GIY-YIG"/>
    <property type="match status" value="1"/>
</dbReference>
<dbReference type="CDD" id="cd10456">
    <property type="entry name" value="GIY-YIG_UPF0213"/>
    <property type="match status" value="1"/>
</dbReference>
<gene>
    <name evidence="3" type="ORF">Hs20B_17270</name>
</gene>
<sequence>MANHYFYVLLCADNTLYGGYTNDLDKRLAAHNAGQGAKYTKARRPVEMIYTEAFADKSTAMKREYWFKETLKTRPKKLKFLKENGIIVKKEGGIIKMDNQTKVLEAFKAVAGPARPGEIAETTEIDKKEVSKIIKVLKENGEIFSPKRCFYQYKA</sequence>